<comment type="caution">
    <text evidence="2">The sequence shown here is derived from an EMBL/GenBank/DDBJ whole genome shotgun (WGS) entry which is preliminary data.</text>
</comment>
<reference evidence="2 3" key="1">
    <citation type="submission" date="2020-04" db="EMBL/GenBank/DDBJ databases">
        <title>Antimicrobial susceptibility and clonality of vaginal-derived multi-drug resistant Mobiluncus isolates in China.</title>
        <authorList>
            <person name="Zhang X."/>
        </authorList>
    </citation>
    <scope>NUCLEOTIDE SEQUENCE [LARGE SCALE GENOMIC DNA]</scope>
    <source>
        <strain evidence="2 3">12</strain>
    </source>
</reference>
<gene>
    <name evidence="2" type="ORF">HHJ77_00005</name>
</gene>
<proteinExistence type="predicted"/>
<protein>
    <submittedName>
        <fullName evidence="2">Uncharacterized protein</fullName>
    </submittedName>
</protein>
<accession>A0A7Y0URD7</accession>
<feature type="region of interest" description="Disordered" evidence="1">
    <location>
        <begin position="35"/>
        <end position="56"/>
    </location>
</feature>
<evidence type="ECO:0000256" key="1">
    <source>
        <dbReference type="SAM" id="MobiDB-lite"/>
    </source>
</evidence>
<dbReference type="Proteomes" id="UP000575397">
    <property type="component" value="Unassembled WGS sequence"/>
</dbReference>
<sequence length="56" mass="6092">MVVHHQNARKAYNLLATQTRKGTLFAFLNPSLQAQATSPLPSTTQRPITGTGIQSQ</sequence>
<name>A0A7Y0URD7_9ACTO</name>
<dbReference type="AlphaFoldDB" id="A0A7Y0URD7"/>
<organism evidence="2 3">
    <name type="scientific">Mobiluncus mulieris</name>
    <dbReference type="NCBI Taxonomy" id="2052"/>
    <lineage>
        <taxon>Bacteria</taxon>
        <taxon>Bacillati</taxon>
        <taxon>Actinomycetota</taxon>
        <taxon>Actinomycetes</taxon>
        <taxon>Actinomycetales</taxon>
        <taxon>Actinomycetaceae</taxon>
        <taxon>Mobiluncus</taxon>
    </lineage>
</organism>
<evidence type="ECO:0000313" key="2">
    <source>
        <dbReference type="EMBL" id="NMX02358.1"/>
    </source>
</evidence>
<dbReference type="EMBL" id="JABCUS010000001">
    <property type="protein sequence ID" value="NMX02358.1"/>
    <property type="molecule type" value="Genomic_DNA"/>
</dbReference>
<evidence type="ECO:0000313" key="3">
    <source>
        <dbReference type="Proteomes" id="UP000575397"/>
    </source>
</evidence>